<organism evidence="4 5">
    <name type="scientific">Penicillium canariense</name>
    <dbReference type="NCBI Taxonomy" id="189055"/>
    <lineage>
        <taxon>Eukaryota</taxon>
        <taxon>Fungi</taxon>
        <taxon>Dikarya</taxon>
        <taxon>Ascomycota</taxon>
        <taxon>Pezizomycotina</taxon>
        <taxon>Eurotiomycetes</taxon>
        <taxon>Eurotiomycetidae</taxon>
        <taxon>Eurotiales</taxon>
        <taxon>Aspergillaceae</taxon>
        <taxon>Penicillium</taxon>
    </lineage>
</organism>
<evidence type="ECO:0000259" key="3">
    <source>
        <dbReference type="PROSITE" id="PS50003"/>
    </source>
</evidence>
<dbReference type="EMBL" id="JAPQKN010000002">
    <property type="protein sequence ID" value="KAJ5168034.1"/>
    <property type="molecule type" value="Genomic_DNA"/>
</dbReference>
<dbReference type="PANTHER" id="PTHR31941">
    <property type="entry name" value="CYTOSKELETAL SIGNALING PROTEIN SLM1"/>
    <property type="match status" value="1"/>
</dbReference>
<dbReference type="InterPro" id="IPR043453">
    <property type="entry name" value="Slm1_PH"/>
</dbReference>
<dbReference type="Pfam" id="PF20399">
    <property type="entry name" value="PH_20"/>
    <property type="match status" value="1"/>
</dbReference>
<dbReference type="CDD" id="cd13311">
    <property type="entry name" value="PH_Slm1"/>
    <property type="match status" value="1"/>
</dbReference>
<accession>A0A9W9I7D1</accession>
<evidence type="ECO:0000256" key="1">
    <source>
        <dbReference type="ARBA" id="ARBA00022553"/>
    </source>
</evidence>
<feature type="region of interest" description="Disordered" evidence="2">
    <location>
        <begin position="538"/>
        <end position="575"/>
    </location>
</feature>
<dbReference type="SUPFAM" id="SSF50729">
    <property type="entry name" value="PH domain-like"/>
    <property type="match status" value="1"/>
</dbReference>
<reference evidence="4" key="1">
    <citation type="submission" date="2022-11" db="EMBL/GenBank/DDBJ databases">
        <authorList>
            <person name="Petersen C."/>
        </authorList>
    </citation>
    <scope>NUCLEOTIDE SEQUENCE</scope>
    <source>
        <strain evidence="4">IBT 26290</strain>
    </source>
</reference>
<dbReference type="Pfam" id="PF20400">
    <property type="entry name" value="BAR_4"/>
    <property type="match status" value="1"/>
</dbReference>
<feature type="compositionally biased region" description="Low complexity" evidence="2">
    <location>
        <begin position="39"/>
        <end position="48"/>
    </location>
</feature>
<dbReference type="SMART" id="SM00233">
    <property type="entry name" value="PH"/>
    <property type="match status" value="1"/>
</dbReference>
<sequence length="645" mass="71907">MSHVRSPIPSRASTFLKKASSLRKKGSLRRNGSQRSRRAGSLSSLSLGDSEKYHTEDPPDLNSAFMTSIPITGNPAEVLANRFGAWCQILKDLILFFEDVHKSYETKAKLLLAASHVVNNQTLPPTFLESGGLADATSILRDSLQQSYTNTNKAVEVEVEVISQLTGLCSDIQKKTKEIRALSGYFKHSLKKDIDATRMSVHNLHEALGLVDTDPSATLGQGDPFILRLNVERQVEKQIEQENYLHRALLNLENSGRKLESIVVSQIQKAYNTYASIPQLEANEALDTVEKLQAGPISMPHDREWNSFVTQTKELPDPQIPLRYIENITYPGMNEPAAIAIRAGMLQRKSKYVKSYTPGWYVLSPTYLHEFKSADRVAWQTPIMSLYLPEQKLGSHSQEDSSSHKFILKGRQSGAMHRRHSWVLRAESHEVMMAWYEDIESLISKIGEERDAFVRKHVRSVSARSINSRVTQGSAGAVVVSRERPASVPRQPGGAFSSDIQVRRQFRVPFLSSSRDHSAGRDVIASAGSLLEGNSAFEDRSRVASRGGNESFQPYRGTEASNERSRPKLTQRSSCDGDWIGPAAIVAKQKQNQQLEDSTPDNRVVWVDGDQASFAAISSVRIADRRNHSAPPQVARRARVISRLL</sequence>
<dbReference type="PANTHER" id="PTHR31941:SF16">
    <property type="entry name" value="PHOSPHATIDYLINOSITOL 4,5-BISPHOSPHATE-BINDING PROTEIN SLM1-RELATED"/>
    <property type="match status" value="1"/>
</dbReference>
<name>A0A9W9I7D1_9EURO</name>
<feature type="region of interest" description="Disordered" evidence="2">
    <location>
        <begin position="477"/>
        <end position="498"/>
    </location>
</feature>
<dbReference type="Gene3D" id="2.30.29.30">
    <property type="entry name" value="Pleckstrin-homology domain (PH domain)/Phosphotyrosine-binding domain (PTB)"/>
    <property type="match status" value="1"/>
</dbReference>
<protein>
    <recommendedName>
        <fullName evidence="3">PH domain-containing protein</fullName>
    </recommendedName>
</protein>
<comment type="caution">
    <text evidence="4">The sequence shown here is derived from an EMBL/GenBank/DDBJ whole genome shotgun (WGS) entry which is preliminary data.</text>
</comment>
<keyword evidence="5" id="KW-1185">Reference proteome</keyword>
<dbReference type="AlphaFoldDB" id="A0A9W9I7D1"/>
<proteinExistence type="predicted"/>
<gene>
    <name evidence="4" type="ORF">N7482_003628</name>
</gene>
<evidence type="ECO:0000256" key="2">
    <source>
        <dbReference type="SAM" id="MobiDB-lite"/>
    </source>
</evidence>
<dbReference type="InterPro" id="IPR046869">
    <property type="entry name" value="SLM1/RGC1-like_PH"/>
</dbReference>
<feature type="region of interest" description="Disordered" evidence="2">
    <location>
        <begin position="1"/>
        <end position="59"/>
    </location>
</feature>
<keyword evidence="1" id="KW-0597">Phosphoprotein</keyword>
<dbReference type="OrthoDB" id="5598057at2759"/>
<evidence type="ECO:0000313" key="4">
    <source>
        <dbReference type="EMBL" id="KAJ5168034.1"/>
    </source>
</evidence>
<dbReference type="InterPro" id="IPR046868">
    <property type="entry name" value="BAR_4"/>
</dbReference>
<dbReference type="InterPro" id="IPR011993">
    <property type="entry name" value="PH-like_dom_sf"/>
</dbReference>
<dbReference type="Proteomes" id="UP001149163">
    <property type="component" value="Unassembled WGS sequence"/>
</dbReference>
<evidence type="ECO:0000313" key="5">
    <source>
        <dbReference type="Proteomes" id="UP001149163"/>
    </source>
</evidence>
<feature type="domain" description="PH" evidence="3">
    <location>
        <begin position="339"/>
        <end position="444"/>
    </location>
</feature>
<dbReference type="GeneID" id="81424929"/>
<dbReference type="RefSeq" id="XP_056544495.1">
    <property type="nucleotide sequence ID" value="XM_056685753.1"/>
</dbReference>
<reference evidence="4" key="2">
    <citation type="journal article" date="2023" name="IMA Fungus">
        <title>Comparative genomic study of the Penicillium genus elucidates a diverse pangenome and 15 lateral gene transfer events.</title>
        <authorList>
            <person name="Petersen C."/>
            <person name="Sorensen T."/>
            <person name="Nielsen M.R."/>
            <person name="Sondergaard T.E."/>
            <person name="Sorensen J.L."/>
            <person name="Fitzpatrick D.A."/>
            <person name="Frisvad J.C."/>
            <person name="Nielsen K.L."/>
        </authorList>
    </citation>
    <scope>NUCLEOTIDE SEQUENCE</scope>
    <source>
        <strain evidence="4">IBT 26290</strain>
    </source>
</reference>
<dbReference type="PROSITE" id="PS50003">
    <property type="entry name" value="PH_DOMAIN"/>
    <property type="match status" value="1"/>
</dbReference>
<dbReference type="InterPro" id="IPR001849">
    <property type="entry name" value="PH_domain"/>
</dbReference>